<dbReference type="Pfam" id="PF04069">
    <property type="entry name" value="OpuAC"/>
    <property type="match status" value="1"/>
</dbReference>
<organism evidence="3 4">
    <name type="scientific">Martelella mediterranea</name>
    <dbReference type="NCBI Taxonomy" id="293089"/>
    <lineage>
        <taxon>Bacteria</taxon>
        <taxon>Pseudomonadati</taxon>
        <taxon>Pseudomonadota</taxon>
        <taxon>Alphaproteobacteria</taxon>
        <taxon>Hyphomicrobiales</taxon>
        <taxon>Aurantimonadaceae</taxon>
        <taxon>Martelella</taxon>
    </lineage>
</organism>
<feature type="signal peptide" evidence="1">
    <location>
        <begin position="1"/>
        <end position="29"/>
    </location>
</feature>
<evidence type="ECO:0000256" key="1">
    <source>
        <dbReference type="SAM" id="SignalP"/>
    </source>
</evidence>
<dbReference type="GO" id="GO:0043190">
    <property type="term" value="C:ATP-binding cassette (ABC) transporter complex"/>
    <property type="evidence" value="ECO:0007669"/>
    <property type="project" value="InterPro"/>
</dbReference>
<dbReference type="SUPFAM" id="SSF53850">
    <property type="entry name" value="Periplasmic binding protein-like II"/>
    <property type="match status" value="1"/>
</dbReference>
<keyword evidence="1" id="KW-0732">Signal</keyword>
<evidence type="ECO:0000259" key="2">
    <source>
        <dbReference type="Pfam" id="PF04069"/>
    </source>
</evidence>
<evidence type="ECO:0000313" key="4">
    <source>
        <dbReference type="Proteomes" id="UP000295097"/>
    </source>
</evidence>
<proteinExistence type="predicted"/>
<feature type="domain" description="ABC-type glycine betaine transport system substrate-binding" evidence="2">
    <location>
        <begin position="39"/>
        <end position="330"/>
    </location>
</feature>
<dbReference type="EMBL" id="SMAR01000003">
    <property type="protein sequence ID" value="TCT43079.1"/>
    <property type="molecule type" value="Genomic_DNA"/>
</dbReference>
<name>A0A4R3P1G3_9HYPH</name>
<protein>
    <submittedName>
        <fullName evidence="3">Glycine betaine/proline transport system substrate-binding protein</fullName>
    </submittedName>
</protein>
<comment type="caution">
    <text evidence="3">The sequence shown here is derived from an EMBL/GenBank/DDBJ whole genome shotgun (WGS) entry which is preliminary data.</text>
</comment>
<accession>A0A4R3P1G3</accession>
<gene>
    <name evidence="3" type="ORF">EDC90_100387</name>
</gene>
<dbReference type="Gene3D" id="3.40.190.100">
    <property type="entry name" value="Glycine betaine-binding periplasmic protein, domain 2"/>
    <property type="match status" value="1"/>
</dbReference>
<evidence type="ECO:0000313" key="3">
    <source>
        <dbReference type="EMBL" id="TCT43079.1"/>
    </source>
</evidence>
<feature type="chain" id="PRO_5020593408" evidence="1">
    <location>
        <begin position="30"/>
        <end position="348"/>
    </location>
</feature>
<dbReference type="Gene3D" id="3.40.190.10">
    <property type="entry name" value="Periplasmic binding protein-like II"/>
    <property type="match status" value="1"/>
</dbReference>
<dbReference type="RefSeq" id="WP_245510910.1">
    <property type="nucleotide sequence ID" value="NZ_SMAR01000003.1"/>
</dbReference>
<dbReference type="AlphaFoldDB" id="A0A4R3P1G3"/>
<sequence length="348" mass="38018">MISFKHSSAIAGGVLAFANLVSAPQFAMADDARPGEGVSITIAQANDDTGWIITEVYSQLLAELGYDMQEPLNSNIPVAYQAVSQGSADFYYDGWLPLHNVYLNQPGFNAKPIGYVVKQGALQGYLVDKASADKFDIKTLDDFKRDDVKEAFDRNGDGKADLVACPPGWGCELTIKHQLDAFELRDDINPIKAGYSASMADAIAAYSNDEPILFYTWTPNWTVNELKPGEDVVWIQTPSVSLPEEQEDLKDSATVEGIKGCVADPCRLGWPINDIRIVANNDFIANNPVAAKFLEEASLPIEFIYKQNAAMKNGANTPADLQKQAADWISANRDTVDGWLDDARSVAQ</sequence>
<dbReference type="NCBIfam" id="NF008334">
    <property type="entry name" value="PRK11119.1"/>
    <property type="match status" value="1"/>
</dbReference>
<keyword evidence="4" id="KW-1185">Reference proteome</keyword>
<dbReference type="InterPro" id="IPR007210">
    <property type="entry name" value="ABC_Gly_betaine_transp_sub-bd"/>
</dbReference>
<dbReference type="Proteomes" id="UP000295097">
    <property type="component" value="Unassembled WGS sequence"/>
</dbReference>
<reference evidence="3 4" key="1">
    <citation type="submission" date="2019-03" db="EMBL/GenBank/DDBJ databases">
        <title>Freshwater and sediment microbial communities from various areas in North America, analyzing microbe dynamics in response to fracking.</title>
        <authorList>
            <person name="Lamendella R."/>
        </authorList>
    </citation>
    <scope>NUCLEOTIDE SEQUENCE [LARGE SCALE GENOMIC DNA]</scope>
    <source>
        <strain evidence="3 4">175.2</strain>
    </source>
</reference>
<dbReference type="GO" id="GO:0022857">
    <property type="term" value="F:transmembrane transporter activity"/>
    <property type="evidence" value="ECO:0007669"/>
    <property type="project" value="InterPro"/>
</dbReference>
<dbReference type="CDD" id="cd13638">
    <property type="entry name" value="PBP2_EcProx_like"/>
    <property type="match status" value="1"/>
</dbReference>